<dbReference type="FunFam" id="3.10.490.10:FF:000039">
    <property type="entry name" value="Gamma-glutamylcyclotransferase"/>
    <property type="match status" value="1"/>
</dbReference>
<keyword evidence="5" id="KW-1185">Reference proteome</keyword>
<keyword evidence="2" id="KW-0456">Lyase</keyword>
<dbReference type="EC" id="4.3.2.7" evidence="1"/>
<dbReference type="GO" id="GO:0061928">
    <property type="term" value="F:glutathione specific gamma-glutamylcyclotransferase activity"/>
    <property type="evidence" value="ECO:0007669"/>
    <property type="project" value="UniProtKB-EC"/>
</dbReference>
<proteinExistence type="predicted"/>
<dbReference type="OrthoDB" id="1933483at2759"/>
<evidence type="ECO:0000259" key="3">
    <source>
        <dbReference type="SMART" id="SM00359"/>
    </source>
</evidence>
<dbReference type="Gene3D" id="2.30.130.10">
    <property type="entry name" value="PUA domain"/>
    <property type="match status" value="1"/>
</dbReference>
<accession>A0A8J4V1P5</accession>
<dbReference type="GO" id="GO:0006751">
    <property type="term" value="P:glutathione catabolic process"/>
    <property type="evidence" value="ECO:0007669"/>
    <property type="project" value="InterPro"/>
</dbReference>
<dbReference type="InterPro" id="IPR036568">
    <property type="entry name" value="GGCT-like_sf"/>
</dbReference>
<dbReference type="PROSITE" id="PS50890">
    <property type="entry name" value="PUA"/>
    <property type="match status" value="1"/>
</dbReference>
<dbReference type="InterPro" id="IPR015947">
    <property type="entry name" value="PUA-like_sf"/>
</dbReference>
<gene>
    <name evidence="4" type="ORF">CYY_001391</name>
</gene>
<dbReference type="CDD" id="cd21157">
    <property type="entry name" value="PUA_G5K"/>
    <property type="match status" value="1"/>
</dbReference>
<organism evidence="4 5">
    <name type="scientific">Polysphondylium violaceum</name>
    <dbReference type="NCBI Taxonomy" id="133409"/>
    <lineage>
        <taxon>Eukaryota</taxon>
        <taxon>Amoebozoa</taxon>
        <taxon>Evosea</taxon>
        <taxon>Eumycetozoa</taxon>
        <taxon>Dictyostelia</taxon>
        <taxon>Dictyosteliales</taxon>
        <taxon>Dictyosteliaceae</taxon>
        <taxon>Polysphondylium</taxon>
    </lineage>
</organism>
<dbReference type="EMBL" id="AJWJ01000032">
    <property type="protein sequence ID" value="KAF2077325.1"/>
    <property type="molecule type" value="Genomic_DNA"/>
</dbReference>
<dbReference type="InterPro" id="IPR013024">
    <property type="entry name" value="GGCT-like"/>
</dbReference>
<dbReference type="SUPFAM" id="SSF88697">
    <property type="entry name" value="PUA domain-like"/>
    <property type="match status" value="1"/>
</dbReference>
<evidence type="ECO:0000256" key="2">
    <source>
        <dbReference type="ARBA" id="ARBA00023239"/>
    </source>
</evidence>
<sequence length="352" mass="39285">MCEDIFVYLFGYGSLMWRPGFSYTKKFNAYIKGWKRVFYQGSTDHRGTPEAPGRVVTLIKQPEETKDTEEWITWGTVYAISDDEALATLKNLDYREKGGYERHELDIYLDEQSMVSYGKAIVYLATTENEEYLGEDTIDNIAQHIFRSIGPSGRNIDYLLKLANSLHEMGVVDQHVFDIEKIVLELMDRHQINHHNSLVENLSLSSSPTSSMLSSINSLVVNGATTTGTSGSSPGTNSPLLDEKALELLHRHKRFYMKPQGTVIIDQGAVQAISQRAKSLLPVGIIGFTGEFESDALVTIQDSNGSDISRGLTNYSSKELALIIGKQSKDLESLLGYFKGESVVDHTNLILL</sequence>
<protein>
    <recommendedName>
        <fullName evidence="1">glutathione-specific gamma-glutamylcyclotransferase</fullName>
        <ecNumber evidence="1">4.3.2.7</ecNumber>
    </recommendedName>
</protein>
<feature type="domain" description="PUA" evidence="3">
    <location>
        <begin position="261"/>
        <end position="344"/>
    </location>
</feature>
<dbReference type="CDD" id="cd06661">
    <property type="entry name" value="GGCT_like"/>
    <property type="match status" value="1"/>
</dbReference>
<dbReference type="GO" id="GO:0003723">
    <property type="term" value="F:RNA binding"/>
    <property type="evidence" value="ECO:0007669"/>
    <property type="project" value="InterPro"/>
</dbReference>
<dbReference type="InterPro" id="IPR002478">
    <property type="entry name" value="PUA"/>
</dbReference>
<dbReference type="PANTHER" id="PTHR12192">
    <property type="entry name" value="CATION TRANSPORT PROTEIN CHAC-RELATED"/>
    <property type="match status" value="1"/>
</dbReference>
<dbReference type="Pfam" id="PF04752">
    <property type="entry name" value="ChaC"/>
    <property type="match status" value="1"/>
</dbReference>
<dbReference type="SUPFAM" id="SSF110857">
    <property type="entry name" value="Gamma-glutamyl cyclotransferase-like"/>
    <property type="match status" value="1"/>
</dbReference>
<dbReference type="GO" id="GO:0005737">
    <property type="term" value="C:cytoplasm"/>
    <property type="evidence" value="ECO:0007669"/>
    <property type="project" value="TreeGrafter"/>
</dbReference>
<dbReference type="InterPro" id="IPR006840">
    <property type="entry name" value="ChaC"/>
</dbReference>
<dbReference type="Proteomes" id="UP000695562">
    <property type="component" value="Unassembled WGS sequence"/>
</dbReference>
<dbReference type="Pfam" id="PF01472">
    <property type="entry name" value="PUA"/>
    <property type="match status" value="1"/>
</dbReference>
<evidence type="ECO:0000313" key="4">
    <source>
        <dbReference type="EMBL" id="KAF2077325.1"/>
    </source>
</evidence>
<dbReference type="Gene3D" id="3.10.490.10">
    <property type="entry name" value="Gamma-glutamyl cyclotransferase-like"/>
    <property type="match status" value="1"/>
</dbReference>
<dbReference type="PANTHER" id="PTHR12192:SF2">
    <property type="entry name" value="GLUTATHIONE-SPECIFIC GAMMA-GLUTAMYLCYCLOTRANSFERASE 2"/>
    <property type="match status" value="1"/>
</dbReference>
<dbReference type="AlphaFoldDB" id="A0A8J4V1P5"/>
<name>A0A8J4V1P5_9MYCE</name>
<evidence type="ECO:0000256" key="1">
    <source>
        <dbReference type="ARBA" id="ARBA00012344"/>
    </source>
</evidence>
<dbReference type="InterPro" id="IPR036974">
    <property type="entry name" value="PUA_sf"/>
</dbReference>
<comment type="caution">
    <text evidence="4">The sequence shown here is derived from an EMBL/GenBank/DDBJ whole genome shotgun (WGS) entry which is preliminary data.</text>
</comment>
<dbReference type="SMART" id="SM00359">
    <property type="entry name" value="PUA"/>
    <property type="match status" value="1"/>
</dbReference>
<reference evidence="4" key="1">
    <citation type="submission" date="2020-01" db="EMBL/GenBank/DDBJ databases">
        <title>Development of genomics and gene disruption for Polysphondylium violaceum indicates a role for the polyketide synthase stlB in stalk morphogenesis.</title>
        <authorList>
            <person name="Narita B."/>
            <person name="Kawabe Y."/>
            <person name="Kin K."/>
            <person name="Saito T."/>
            <person name="Gibbs R."/>
            <person name="Kuspa A."/>
            <person name="Muzny D."/>
            <person name="Queller D."/>
            <person name="Richards S."/>
            <person name="Strassman J."/>
            <person name="Sucgang R."/>
            <person name="Worley K."/>
            <person name="Schaap P."/>
        </authorList>
    </citation>
    <scope>NUCLEOTIDE SEQUENCE</scope>
    <source>
        <strain evidence="4">QSvi11</strain>
    </source>
</reference>
<evidence type="ECO:0000313" key="5">
    <source>
        <dbReference type="Proteomes" id="UP000695562"/>
    </source>
</evidence>